<dbReference type="RefSeq" id="WP_021919030.1">
    <property type="nucleotide sequence ID" value="NZ_CAKXKJ010000006.1"/>
</dbReference>
<dbReference type="InterPro" id="IPR003607">
    <property type="entry name" value="HD/PDEase_dom"/>
</dbReference>
<dbReference type="GeneID" id="97995144"/>
<dbReference type="Pfam" id="PF01966">
    <property type="entry name" value="HD"/>
    <property type="match status" value="1"/>
</dbReference>
<name>A0A3E2B4F3_9FIRM</name>
<evidence type="ECO:0000259" key="1">
    <source>
        <dbReference type="Pfam" id="PF01966"/>
    </source>
</evidence>
<feature type="domain" description="HD" evidence="1">
    <location>
        <begin position="56"/>
        <end position="167"/>
    </location>
</feature>
<proteinExistence type="predicted"/>
<evidence type="ECO:0000313" key="2">
    <source>
        <dbReference type="EMBL" id="RFT06861.1"/>
    </source>
</evidence>
<dbReference type="EMBL" id="QQRQ01000006">
    <property type="protein sequence ID" value="RFT06861.1"/>
    <property type="molecule type" value="Genomic_DNA"/>
</dbReference>
<comment type="caution">
    <text evidence="2">The sequence shown here is derived from an EMBL/GenBank/DDBJ whole genome shotgun (WGS) entry which is preliminary data.</text>
</comment>
<accession>A0A3E2B4F3</accession>
<keyword evidence="3" id="KW-1185">Reference proteome</keyword>
<dbReference type="AlphaFoldDB" id="A0A3E2B4F3"/>
<dbReference type="SUPFAM" id="SSF109604">
    <property type="entry name" value="HD-domain/PDEase-like"/>
    <property type="match status" value="1"/>
</dbReference>
<dbReference type="Gene3D" id="1.10.3210.10">
    <property type="entry name" value="Hypothetical protein af1432"/>
    <property type="match status" value="1"/>
</dbReference>
<dbReference type="InterPro" id="IPR006674">
    <property type="entry name" value="HD_domain"/>
</dbReference>
<dbReference type="Proteomes" id="UP000260649">
    <property type="component" value="Unassembled WGS sequence"/>
</dbReference>
<organism evidence="2 3">
    <name type="scientific">Evtepia gabavorous</name>
    <dbReference type="NCBI Taxonomy" id="2211183"/>
    <lineage>
        <taxon>Bacteria</taxon>
        <taxon>Bacillati</taxon>
        <taxon>Bacillota</taxon>
        <taxon>Clostridia</taxon>
        <taxon>Eubacteriales</taxon>
        <taxon>Evtepia</taxon>
    </lineage>
</organism>
<sequence>MKENPIRDLLAQGNWGEDQALLQGLRQWQYAPVLWQAYETLQEEALFHSQVHGPGHIHRVLLLAALLCWKEGAPEEMVRQVFRAASYHDVGRTFDGYDIYHGARSALRLAALTGQTGEALVELQAAVTAHSRPDREMASIVASFQPRDLPHAMALTRLLKDADNLDRVRLGDLDPKFLRHDSAKDLVGFAQRLFQRDQAAREP</sequence>
<protein>
    <submittedName>
        <fullName evidence="2">HD domain-containing protein</fullName>
    </submittedName>
</protein>
<reference evidence="2 3" key="1">
    <citation type="submission" date="2018-07" db="EMBL/GenBank/DDBJ databases">
        <title>GABA Modulating Bacteria of the Human Gut Microbiota.</title>
        <authorList>
            <person name="Strandwitz P."/>
            <person name="Kim K.H."/>
            <person name="Terekhova D."/>
            <person name="Liu J.K."/>
            <person name="Sharma A."/>
            <person name="Levering J."/>
            <person name="Mcdonald D."/>
            <person name="Dietrich D."/>
            <person name="Ramadhar T.R."/>
            <person name="Lekbua A."/>
            <person name="Mroue N."/>
            <person name="Liston C."/>
            <person name="Stewart E.J."/>
            <person name="Dubin M.J."/>
            <person name="Zengler K."/>
            <person name="Knight R."/>
            <person name="Gilbert J.A."/>
            <person name="Clardy J."/>
            <person name="Lewis K."/>
        </authorList>
    </citation>
    <scope>NUCLEOTIDE SEQUENCE [LARGE SCALE GENOMIC DNA]</scope>
    <source>
        <strain evidence="2 3">KLE1738</strain>
    </source>
</reference>
<gene>
    <name evidence="2" type="ORF">DV520_05265</name>
</gene>
<evidence type="ECO:0000313" key="3">
    <source>
        <dbReference type="Proteomes" id="UP000260649"/>
    </source>
</evidence>
<dbReference type="OrthoDB" id="7069048at2"/>
<dbReference type="CDD" id="cd00077">
    <property type="entry name" value="HDc"/>
    <property type="match status" value="1"/>
</dbReference>